<keyword evidence="2" id="KW-1185">Reference proteome</keyword>
<name>A0AAV8U245_9ROSI</name>
<accession>A0AAV8U245</accession>
<reference evidence="1 2" key="1">
    <citation type="submission" date="2021-09" db="EMBL/GenBank/DDBJ databases">
        <title>Genomic insights and catalytic innovation underlie evolution of tropane alkaloids biosynthesis.</title>
        <authorList>
            <person name="Wang Y.-J."/>
            <person name="Tian T."/>
            <person name="Huang J.-P."/>
            <person name="Huang S.-X."/>
        </authorList>
    </citation>
    <scope>NUCLEOTIDE SEQUENCE [LARGE SCALE GENOMIC DNA]</scope>
    <source>
        <strain evidence="1">KIB-2018</strain>
        <tissue evidence="1">Leaf</tissue>
    </source>
</reference>
<dbReference type="PANTHER" id="PTHR48433">
    <property type="entry name" value="OUTER ENVELOPE PROTEIN 61-LIKE"/>
    <property type="match status" value="1"/>
</dbReference>
<dbReference type="Proteomes" id="UP001159364">
    <property type="component" value="Linkage Group LG02"/>
</dbReference>
<gene>
    <name evidence="1" type="ORF">K2173_027622</name>
</gene>
<evidence type="ECO:0000313" key="2">
    <source>
        <dbReference type="Proteomes" id="UP001159364"/>
    </source>
</evidence>
<dbReference type="EMBL" id="JAIWQS010000002">
    <property type="protein sequence ID" value="KAJ8772445.1"/>
    <property type="molecule type" value="Genomic_DNA"/>
</dbReference>
<proteinExistence type="predicted"/>
<sequence length="54" mass="5981">MLTCSLKRLNLMSCYLKTKQCDECIKEGTEGAVSDLTKANEVSPDDETIADVLR</sequence>
<dbReference type="AlphaFoldDB" id="A0AAV8U245"/>
<organism evidence="1 2">
    <name type="scientific">Erythroxylum novogranatense</name>
    <dbReference type="NCBI Taxonomy" id="1862640"/>
    <lineage>
        <taxon>Eukaryota</taxon>
        <taxon>Viridiplantae</taxon>
        <taxon>Streptophyta</taxon>
        <taxon>Embryophyta</taxon>
        <taxon>Tracheophyta</taxon>
        <taxon>Spermatophyta</taxon>
        <taxon>Magnoliopsida</taxon>
        <taxon>eudicotyledons</taxon>
        <taxon>Gunneridae</taxon>
        <taxon>Pentapetalae</taxon>
        <taxon>rosids</taxon>
        <taxon>fabids</taxon>
        <taxon>Malpighiales</taxon>
        <taxon>Erythroxylaceae</taxon>
        <taxon>Erythroxylum</taxon>
    </lineage>
</organism>
<dbReference type="InterPro" id="IPR053319">
    <property type="entry name" value="OEP61"/>
</dbReference>
<protein>
    <submittedName>
        <fullName evidence="1">Uncharacterized protein</fullName>
    </submittedName>
</protein>
<evidence type="ECO:0000313" key="1">
    <source>
        <dbReference type="EMBL" id="KAJ8772445.1"/>
    </source>
</evidence>
<comment type="caution">
    <text evidence="1">The sequence shown here is derived from an EMBL/GenBank/DDBJ whole genome shotgun (WGS) entry which is preliminary data.</text>
</comment>
<dbReference type="PANTHER" id="PTHR48433:SF1">
    <property type="entry name" value="OUTER ENVELOPE PROTEIN 61-LIKE"/>
    <property type="match status" value="1"/>
</dbReference>